<protein>
    <recommendedName>
        <fullName evidence="9">Symplekin</fullName>
    </recommendedName>
</protein>
<sequence>MAEPTDALGLLSAALSASDPKVEARHLRQLYDLFQSQPGNIAPLFPSLFPLMGRASEQTKKWIVDVMDLIFCKPTLSPAGRAALSIHLPSHLLGLLQDHDLRYAKVAISVFASAYQPLFRHCCQDRSAAKLWPTIEAIKRRIVELFDSSHQMGIKLAALKAFQRVIIVQTRPNGDTVSTSSNDANIGMVPPDHPTIRIASLETEANERLTQVVTLIFTNSVSDLVIASMNSLSTLAKLRPSLSPIVLEALVSWKPQALSNLPFSLIKNVEKTLRIIYLHFHPNRNSLAGGYGPQILEALSEQKGRMEAANREEEARKEEEARVRRERISEELEGSSSRKKVRFTGLEAETESSSSTPLRLNDSGAEAMAAAAAAIPTITTEEKDIESANAFRRATQVGNQPNPLASFDVTTLPLHLVVELIIANLQARSDSELQSAIERTRGNLNGHDASNRSLLPTPLHPGAPPGAPPTMPKQEDSAEGQAQDPLQADLGEEEVVGQLADELEQASSLQALQNFTLVAPSHLGLDDAKALIRESIGRLCEGEELSVSTVEADGGVPSSLWAILLIRLATRGFGSQGLEAKDEGANGTLALLSSTSPQADSIRQLMLEFVKADFPRRIAFASQWMAEEFHCHVLARKQGIGNDTDDAYSEWLTKIVEAVIPTIDGKDKSLQTFLNQVPKIPDSVVNSLKQLCTDKSKMAVGFTMLRDMAATRPPARAASSDILLSLTRSEDRMTRNAAIITVRAWVENGGALEDKVLDYGRNGLKRLTVKNPLSDEGKELATKAKKGDEGQEEKMDDEELEEGETKKSSAADDPTKELSDEDDVVRFVALPFALCIKVPDMLDDIFREFPEMPPAVQAAVQKHIQALIRSPRTAKLNSQKLDTNKLIDILSNYRPETSKLALTAFQVLTEAGTTPRLVQLVKSLAEEHEIDPRFFVPILPDLDKNEIIKYLPRVVTILNSESPEDRETLKSVFTSIVEAPAQGFGSISTNLPRVRQTELLTPVELMGLLHRSEKEIGLKTAAEAIRTCFGMTNVFRSEVLAAVLNQIVEEPVLPVLFMRTAIMAVKTYKSLSSYVSRTFLSRLILKKVWQTPLLWDGFALCVKQTAPASFAALIQLPKEQLLDVLAKQPSLKEGLRDYLTKKAGGNRARLLGYLEMLGEDSPADASSHSPTLGDAPGSPHQGGVATPALEQSPSTPSTPVVHPPSAPPLAGQE</sequence>
<dbReference type="InterPro" id="IPR016024">
    <property type="entry name" value="ARM-type_fold"/>
</dbReference>
<feature type="domain" description="Symplekin/Pta1 N-terminal" evidence="5">
    <location>
        <begin position="104"/>
        <end position="316"/>
    </location>
</feature>
<feature type="domain" description="Symplekin C-terminal" evidence="6">
    <location>
        <begin position="931"/>
        <end position="1127"/>
    </location>
</feature>
<dbReference type="InterPro" id="IPR032460">
    <property type="entry name" value="Symplekin/Pta1_N"/>
</dbReference>
<organism evidence="7 8">
    <name type="scientific">Acaromyces ingoldii</name>
    <dbReference type="NCBI Taxonomy" id="215250"/>
    <lineage>
        <taxon>Eukaryota</taxon>
        <taxon>Fungi</taxon>
        <taxon>Dikarya</taxon>
        <taxon>Basidiomycota</taxon>
        <taxon>Ustilaginomycotina</taxon>
        <taxon>Exobasidiomycetes</taxon>
        <taxon>Exobasidiales</taxon>
        <taxon>Cryptobasidiaceae</taxon>
        <taxon>Acaromyces</taxon>
    </lineage>
</organism>
<dbReference type="Gene3D" id="1.25.10.10">
    <property type="entry name" value="Leucine-rich Repeat Variant"/>
    <property type="match status" value="1"/>
</dbReference>
<dbReference type="PANTHER" id="PTHR15245:SF20">
    <property type="entry name" value="SYMPLEKIN"/>
    <property type="match status" value="1"/>
</dbReference>
<dbReference type="PANTHER" id="PTHR15245">
    <property type="entry name" value="SYMPLEKIN-RELATED"/>
    <property type="match status" value="1"/>
</dbReference>
<dbReference type="GO" id="GO:0006397">
    <property type="term" value="P:mRNA processing"/>
    <property type="evidence" value="ECO:0007669"/>
    <property type="project" value="UniProtKB-KW"/>
</dbReference>
<dbReference type="OrthoDB" id="331600at2759"/>
<dbReference type="Proteomes" id="UP000245768">
    <property type="component" value="Unassembled WGS sequence"/>
</dbReference>
<feature type="compositionally biased region" description="Basic and acidic residues" evidence="4">
    <location>
        <begin position="803"/>
        <end position="818"/>
    </location>
</feature>
<evidence type="ECO:0000256" key="4">
    <source>
        <dbReference type="SAM" id="MobiDB-lite"/>
    </source>
</evidence>
<dbReference type="AlphaFoldDB" id="A0A316YGB0"/>
<feature type="region of interest" description="Disordered" evidence="4">
    <location>
        <begin position="1161"/>
        <end position="1213"/>
    </location>
</feature>
<accession>A0A316YGB0</accession>
<evidence type="ECO:0000259" key="6">
    <source>
        <dbReference type="Pfam" id="PF12295"/>
    </source>
</evidence>
<dbReference type="Pfam" id="PF12295">
    <property type="entry name" value="Symplekin_C"/>
    <property type="match status" value="1"/>
</dbReference>
<dbReference type="GeneID" id="37041227"/>
<evidence type="ECO:0000259" key="5">
    <source>
        <dbReference type="Pfam" id="PF11935"/>
    </source>
</evidence>
<keyword evidence="3" id="KW-0539">Nucleus</keyword>
<feature type="region of interest" description="Disordered" evidence="4">
    <location>
        <begin position="775"/>
        <end position="818"/>
    </location>
</feature>
<comment type="subcellular location">
    <subcellularLocation>
        <location evidence="1">Nucleus</location>
    </subcellularLocation>
</comment>
<dbReference type="RefSeq" id="XP_025375369.1">
    <property type="nucleotide sequence ID" value="XM_025519311.1"/>
</dbReference>
<feature type="region of interest" description="Disordered" evidence="4">
    <location>
        <begin position="302"/>
        <end position="360"/>
    </location>
</feature>
<feature type="compositionally biased region" description="Basic and acidic residues" evidence="4">
    <location>
        <begin position="302"/>
        <end position="330"/>
    </location>
</feature>
<dbReference type="InterPro" id="IPR011989">
    <property type="entry name" value="ARM-like"/>
</dbReference>
<evidence type="ECO:0000256" key="3">
    <source>
        <dbReference type="ARBA" id="ARBA00023242"/>
    </source>
</evidence>
<evidence type="ECO:0000256" key="1">
    <source>
        <dbReference type="ARBA" id="ARBA00004123"/>
    </source>
</evidence>
<dbReference type="GO" id="GO:0005847">
    <property type="term" value="C:mRNA cleavage and polyadenylation specificity factor complex"/>
    <property type="evidence" value="ECO:0007669"/>
    <property type="project" value="TreeGrafter"/>
</dbReference>
<feature type="compositionally biased region" description="Basic and acidic residues" evidence="4">
    <location>
        <begin position="775"/>
        <end position="793"/>
    </location>
</feature>
<evidence type="ECO:0000256" key="2">
    <source>
        <dbReference type="ARBA" id="ARBA00022664"/>
    </source>
</evidence>
<feature type="region of interest" description="Disordered" evidence="4">
    <location>
        <begin position="442"/>
        <end position="483"/>
    </location>
</feature>
<dbReference type="InterPro" id="IPR022075">
    <property type="entry name" value="Symplekin_C"/>
</dbReference>
<dbReference type="InParanoid" id="A0A316YGB0"/>
<reference evidence="7 8" key="1">
    <citation type="journal article" date="2018" name="Mol. Biol. Evol.">
        <title>Broad Genomic Sampling Reveals a Smut Pathogenic Ancestry of the Fungal Clade Ustilaginomycotina.</title>
        <authorList>
            <person name="Kijpornyongpan T."/>
            <person name="Mondo S.J."/>
            <person name="Barry K."/>
            <person name="Sandor L."/>
            <person name="Lee J."/>
            <person name="Lipzen A."/>
            <person name="Pangilinan J."/>
            <person name="LaButti K."/>
            <person name="Hainaut M."/>
            <person name="Henrissat B."/>
            <person name="Grigoriev I.V."/>
            <person name="Spatafora J.W."/>
            <person name="Aime M.C."/>
        </authorList>
    </citation>
    <scope>NUCLEOTIDE SEQUENCE [LARGE SCALE GENOMIC DNA]</scope>
    <source>
        <strain evidence="7 8">MCA 4198</strain>
    </source>
</reference>
<keyword evidence="2" id="KW-0507">mRNA processing</keyword>
<dbReference type="STRING" id="215250.A0A316YGB0"/>
<dbReference type="EMBL" id="KZ819638">
    <property type="protein sequence ID" value="PWN88171.1"/>
    <property type="molecule type" value="Genomic_DNA"/>
</dbReference>
<keyword evidence="8" id="KW-1185">Reference proteome</keyword>
<evidence type="ECO:0000313" key="8">
    <source>
        <dbReference type="Proteomes" id="UP000245768"/>
    </source>
</evidence>
<evidence type="ECO:0000313" key="7">
    <source>
        <dbReference type="EMBL" id="PWN88171.1"/>
    </source>
</evidence>
<gene>
    <name evidence="7" type="ORF">FA10DRAFT_243528</name>
</gene>
<dbReference type="Pfam" id="PF11935">
    <property type="entry name" value="SYMPK_PTA1_N"/>
    <property type="match status" value="1"/>
</dbReference>
<dbReference type="InterPro" id="IPR021850">
    <property type="entry name" value="Symplekin/Pta1"/>
</dbReference>
<evidence type="ECO:0008006" key="9">
    <source>
        <dbReference type="Google" id="ProtNLM"/>
    </source>
</evidence>
<dbReference type="SUPFAM" id="SSF48371">
    <property type="entry name" value="ARM repeat"/>
    <property type="match status" value="1"/>
</dbReference>
<dbReference type="FunCoup" id="A0A316YGB0">
    <property type="interactions" value="355"/>
</dbReference>
<feature type="compositionally biased region" description="Pro residues" evidence="4">
    <location>
        <begin position="458"/>
        <end position="471"/>
    </location>
</feature>
<proteinExistence type="predicted"/>
<name>A0A316YGB0_9BASI</name>